<organism evidence="2 3">
    <name type="scientific">Periconia macrospinosa</name>
    <dbReference type="NCBI Taxonomy" id="97972"/>
    <lineage>
        <taxon>Eukaryota</taxon>
        <taxon>Fungi</taxon>
        <taxon>Dikarya</taxon>
        <taxon>Ascomycota</taxon>
        <taxon>Pezizomycotina</taxon>
        <taxon>Dothideomycetes</taxon>
        <taxon>Pleosporomycetidae</taxon>
        <taxon>Pleosporales</taxon>
        <taxon>Massarineae</taxon>
        <taxon>Periconiaceae</taxon>
        <taxon>Periconia</taxon>
    </lineage>
</organism>
<sequence>MFRPPRVVLMGEGSRACASPPTSASTPRFCFFCTGFVTGFEAFLFPFWEVFIAFSVFCFSCFLRSRSACFSALILSLLSLLNSQPFSFFFLLKLEGLG</sequence>
<keyword evidence="1" id="KW-0472">Membrane</keyword>
<protein>
    <submittedName>
        <fullName evidence="2">Uncharacterized protein</fullName>
    </submittedName>
</protein>
<keyword evidence="1" id="KW-0812">Transmembrane</keyword>
<gene>
    <name evidence="2" type="ORF">DM02DRAFT_704745</name>
</gene>
<keyword evidence="1" id="KW-1133">Transmembrane helix</keyword>
<reference evidence="2 3" key="1">
    <citation type="journal article" date="2018" name="Sci. Rep.">
        <title>Comparative genomics provides insights into the lifestyle and reveals functional heterogeneity of dark septate endophytic fungi.</title>
        <authorList>
            <person name="Knapp D.G."/>
            <person name="Nemeth J.B."/>
            <person name="Barry K."/>
            <person name="Hainaut M."/>
            <person name="Henrissat B."/>
            <person name="Johnson J."/>
            <person name="Kuo A."/>
            <person name="Lim J.H.P."/>
            <person name="Lipzen A."/>
            <person name="Nolan M."/>
            <person name="Ohm R.A."/>
            <person name="Tamas L."/>
            <person name="Grigoriev I.V."/>
            <person name="Spatafora J.W."/>
            <person name="Nagy L.G."/>
            <person name="Kovacs G.M."/>
        </authorList>
    </citation>
    <scope>NUCLEOTIDE SEQUENCE [LARGE SCALE GENOMIC DNA]</scope>
    <source>
        <strain evidence="2 3">DSE2036</strain>
    </source>
</reference>
<dbReference type="EMBL" id="KZ805859">
    <property type="protein sequence ID" value="PVH91464.1"/>
    <property type="molecule type" value="Genomic_DNA"/>
</dbReference>
<feature type="transmembrane region" description="Helical" evidence="1">
    <location>
        <begin position="45"/>
        <end position="63"/>
    </location>
</feature>
<dbReference type="Proteomes" id="UP000244855">
    <property type="component" value="Unassembled WGS sequence"/>
</dbReference>
<feature type="transmembrane region" description="Helical" evidence="1">
    <location>
        <begin position="70"/>
        <end position="92"/>
    </location>
</feature>
<keyword evidence="3" id="KW-1185">Reference proteome</keyword>
<accession>A0A2V1D2H0</accession>
<evidence type="ECO:0000256" key="1">
    <source>
        <dbReference type="SAM" id="Phobius"/>
    </source>
</evidence>
<name>A0A2V1D2H0_9PLEO</name>
<evidence type="ECO:0000313" key="3">
    <source>
        <dbReference type="Proteomes" id="UP000244855"/>
    </source>
</evidence>
<evidence type="ECO:0000313" key="2">
    <source>
        <dbReference type="EMBL" id="PVH91464.1"/>
    </source>
</evidence>
<proteinExistence type="predicted"/>
<dbReference type="AlphaFoldDB" id="A0A2V1D2H0"/>